<sequence length="253" mass="28649">MKKLVVMTEDKLEKLVSDRITEAQAQDNQNYEREILLKQANLATLQGQINPHFLYNTLECIRGMALLEDAEDVADIAWSLSNFFRYSISGNSDIVTLKDELENVRNYIKIQQYRFKDRFSLEIFNEPEVKDVILPKLTLQPVVENAILHGLSDVMSGGTVSVTARRIQSNVQIMVSDNGCGMTPEQLEFMCSKIRDGKPERGEGSHHTGIGMQNVDKRLKLHFGQEYGISIYSCEGLGTDVEILIPYKLSSKE</sequence>
<keyword evidence="3 6" id="KW-0418">Kinase</keyword>
<dbReference type="InterPro" id="IPR005467">
    <property type="entry name" value="His_kinase_dom"/>
</dbReference>
<dbReference type="EC" id="2.7.13.3" evidence="2"/>
<comment type="caution">
    <text evidence="6">The sequence shown here is derived from an EMBL/GenBank/DDBJ whole genome shotgun (WGS) entry which is preliminary data.</text>
</comment>
<dbReference type="GO" id="GO:0016020">
    <property type="term" value="C:membrane"/>
    <property type="evidence" value="ECO:0007669"/>
    <property type="project" value="InterPro"/>
</dbReference>
<dbReference type="InterPro" id="IPR036890">
    <property type="entry name" value="HATPase_C_sf"/>
</dbReference>
<dbReference type="EMBL" id="QSSQ01000025">
    <property type="protein sequence ID" value="RGM00539.1"/>
    <property type="molecule type" value="Genomic_DNA"/>
</dbReference>
<evidence type="ECO:0000256" key="1">
    <source>
        <dbReference type="ARBA" id="ARBA00000085"/>
    </source>
</evidence>
<keyword evidence="3 6" id="KW-0808">Transferase</keyword>
<dbReference type="InterPro" id="IPR050640">
    <property type="entry name" value="Bact_2-comp_sensor_kinase"/>
</dbReference>
<dbReference type="Pfam" id="PF02518">
    <property type="entry name" value="HATPase_c"/>
    <property type="match status" value="1"/>
</dbReference>
<dbReference type="InterPro" id="IPR004358">
    <property type="entry name" value="Sig_transdc_His_kin-like_C"/>
</dbReference>
<dbReference type="InterPro" id="IPR003594">
    <property type="entry name" value="HATPase_dom"/>
</dbReference>
<evidence type="ECO:0000313" key="6">
    <source>
        <dbReference type="EMBL" id="RGM00539.1"/>
    </source>
</evidence>
<dbReference type="AlphaFoldDB" id="A0A3E4U255"/>
<evidence type="ECO:0000256" key="3">
    <source>
        <dbReference type="ARBA" id="ARBA00022777"/>
    </source>
</evidence>
<organism evidence="6 7">
    <name type="scientific">Hungatella hathewayi</name>
    <dbReference type="NCBI Taxonomy" id="154046"/>
    <lineage>
        <taxon>Bacteria</taxon>
        <taxon>Bacillati</taxon>
        <taxon>Bacillota</taxon>
        <taxon>Clostridia</taxon>
        <taxon>Lachnospirales</taxon>
        <taxon>Lachnospiraceae</taxon>
        <taxon>Hungatella</taxon>
    </lineage>
</organism>
<evidence type="ECO:0000259" key="5">
    <source>
        <dbReference type="PROSITE" id="PS50109"/>
    </source>
</evidence>
<dbReference type="SMART" id="SM00387">
    <property type="entry name" value="HATPase_c"/>
    <property type="match status" value="1"/>
</dbReference>
<dbReference type="Proteomes" id="UP000261257">
    <property type="component" value="Unassembled WGS sequence"/>
</dbReference>
<dbReference type="InterPro" id="IPR010559">
    <property type="entry name" value="Sig_transdc_His_kin_internal"/>
</dbReference>
<accession>A0A3E4U255</accession>
<dbReference type="PRINTS" id="PR00344">
    <property type="entry name" value="BCTRLSENSOR"/>
</dbReference>
<comment type="catalytic activity">
    <reaction evidence="1">
        <text>ATP + protein L-histidine = ADP + protein N-phospho-L-histidine.</text>
        <dbReference type="EC" id="2.7.13.3"/>
    </reaction>
</comment>
<gene>
    <name evidence="6" type="ORF">DXC39_20530</name>
</gene>
<protein>
    <recommendedName>
        <fullName evidence="2">histidine kinase</fullName>
        <ecNumber evidence="2">2.7.13.3</ecNumber>
    </recommendedName>
</protein>
<dbReference type="GO" id="GO:0000155">
    <property type="term" value="F:phosphorelay sensor kinase activity"/>
    <property type="evidence" value="ECO:0007669"/>
    <property type="project" value="InterPro"/>
</dbReference>
<dbReference type="RefSeq" id="WP_117634185.1">
    <property type="nucleotide sequence ID" value="NZ_QRQF01000026.1"/>
</dbReference>
<name>A0A3E4U255_9FIRM</name>
<proteinExistence type="predicted"/>
<evidence type="ECO:0000256" key="2">
    <source>
        <dbReference type="ARBA" id="ARBA00012438"/>
    </source>
</evidence>
<keyword evidence="4" id="KW-0902">Two-component regulatory system</keyword>
<dbReference type="Pfam" id="PF06580">
    <property type="entry name" value="His_kinase"/>
    <property type="match status" value="1"/>
</dbReference>
<evidence type="ECO:0000313" key="7">
    <source>
        <dbReference type="Proteomes" id="UP000261257"/>
    </source>
</evidence>
<feature type="domain" description="Histidine kinase" evidence="5">
    <location>
        <begin position="139"/>
        <end position="249"/>
    </location>
</feature>
<dbReference type="Gene3D" id="3.30.565.10">
    <property type="entry name" value="Histidine kinase-like ATPase, C-terminal domain"/>
    <property type="match status" value="1"/>
</dbReference>
<dbReference type="PANTHER" id="PTHR34220:SF7">
    <property type="entry name" value="SENSOR HISTIDINE KINASE YPDA"/>
    <property type="match status" value="1"/>
</dbReference>
<evidence type="ECO:0000256" key="4">
    <source>
        <dbReference type="ARBA" id="ARBA00023012"/>
    </source>
</evidence>
<dbReference type="SUPFAM" id="SSF55874">
    <property type="entry name" value="ATPase domain of HSP90 chaperone/DNA topoisomerase II/histidine kinase"/>
    <property type="match status" value="1"/>
</dbReference>
<dbReference type="PROSITE" id="PS50109">
    <property type="entry name" value="HIS_KIN"/>
    <property type="match status" value="1"/>
</dbReference>
<reference evidence="6 7" key="1">
    <citation type="submission" date="2018-08" db="EMBL/GenBank/DDBJ databases">
        <title>A genome reference for cultivated species of the human gut microbiota.</title>
        <authorList>
            <person name="Zou Y."/>
            <person name="Xue W."/>
            <person name="Luo G."/>
        </authorList>
    </citation>
    <scope>NUCLEOTIDE SEQUENCE [LARGE SCALE GENOMIC DNA]</scope>
    <source>
        <strain evidence="6 7">TF05-11AC</strain>
    </source>
</reference>
<dbReference type="PANTHER" id="PTHR34220">
    <property type="entry name" value="SENSOR HISTIDINE KINASE YPDA"/>
    <property type="match status" value="1"/>
</dbReference>